<comment type="caution">
    <text evidence="5">The sequence shown here is derived from an EMBL/GenBank/DDBJ whole genome shotgun (WGS) entry which is preliminary data.</text>
</comment>
<dbReference type="GO" id="GO:0004176">
    <property type="term" value="F:ATP-dependent peptidase activity"/>
    <property type="evidence" value="ECO:0007669"/>
    <property type="project" value="UniProtKB-UniRule"/>
</dbReference>
<dbReference type="Pfam" id="PF13654">
    <property type="entry name" value="AAA_32"/>
    <property type="match status" value="1"/>
</dbReference>
<evidence type="ECO:0000313" key="5">
    <source>
        <dbReference type="EMBL" id="CAF0689841.1"/>
    </source>
</evidence>
<dbReference type="PRINTS" id="PR00830">
    <property type="entry name" value="ENDOLAPTASE"/>
</dbReference>
<dbReference type="SUPFAM" id="SSF54211">
    <property type="entry name" value="Ribosomal protein S5 domain 2-like"/>
    <property type="match status" value="1"/>
</dbReference>
<evidence type="ECO:0000256" key="3">
    <source>
        <dbReference type="SAM" id="Coils"/>
    </source>
</evidence>
<dbReference type="EMBL" id="CAJNOB010000001">
    <property type="protein sequence ID" value="CAF0689841.1"/>
    <property type="molecule type" value="Genomic_DNA"/>
</dbReference>
<dbReference type="Gene3D" id="3.40.50.300">
    <property type="entry name" value="P-loop containing nucleotide triphosphate hydrolases"/>
    <property type="match status" value="2"/>
</dbReference>
<dbReference type="InterPro" id="IPR046843">
    <property type="entry name" value="LonB_AAA-LID"/>
</dbReference>
<dbReference type="GO" id="GO:0005524">
    <property type="term" value="F:ATP binding"/>
    <property type="evidence" value="ECO:0007669"/>
    <property type="project" value="InterPro"/>
</dbReference>
<dbReference type="PROSITE" id="PS51786">
    <property type="entry name" value="LON_PROTEOLYTIC"/>
    <property type="match status" value="1"/>
</dbReference>
<dbReference type="Gene3D" id="1.10.8.60">
    <property type="match status" value="1"/>
</dbReference>
<dbReference type="Gene3D" id="3.30.230.10">
    <property type="match status" value="1"/>
</dbReference>
<feature type="coiled-coil region" evidence="3">
    <location>
        <begin position="202"/>
        <end position="229"/>
    </location>
</feature>
<keyword evidence="6" id="KW-1185">Reference proteome</keyword>
<dbReference type="EC" id="3.4.21.53" evidence="2"/>
<dbReference type="Pfam" id="PF20436">
    <property type="entry name" value="LonB_AAA-LID"/>
    <property type="match status" value="1"/>
</dbReference>
<dbReference type="AlphaFoldDB" id="A0A8J2FV50"/>
<feature type="domain" description="Lon proteolytic" evidence="4">
    <location>
        <begin position="568"/>
        <end position="763"/>
    </location>
</feature>
<dbReference type="Proteomes" id="UP000663859">
    <property type="component" value="Unassembled WGS sequence"/>
</dbReference>
<evidence type="ECO:0000256" key="2">
    <source>
        <dbReference type="PROSITE-ProRule" id="PRU01122"/>
    </source>
</evidence>
<name>A0A8J2FV50_9BACT</name>
<keyword evidence="2" id="KW-0720">Serine protease</keyword>
<dbReference type="Pfam" id="PF05362">
    <property type="entry name" value="Lon_C"/>
    <property type="match status" value="1"/>
</dbReference>
<feature type="active site" evidence="2">
    <location>
        <position position="701"/>
    </location>
</feature>
<dbReference type="GO" id="GO:0030163">
    <property type="term" value="P:protein catabolic process"/>
    <property type="evidence" value="ECO:0007669"/>
    <property type="project" value="InterPro"/>
</dbReference>
<evidence type="ECO:0000259" key="4">
    <source>
        <dbReference type="PROSITE" id="PS51786"/>
    </source>
</evidence>
<dbReference type="InterPro" id="IPR041699">
    <property type="entry name" value="AAA_32"/>
</dbReference>
<keyword evidence="3" id="KW-0175">Coiled coil</keyword>
<gene>
    <name evidence="5" type="ORF">MPNT_10394</name>
</gene>
<dbReference type="InterPro" id="IPR046844">
    <property type="entry name" value="Lon-like_helical"/>
</dbReference>
<dbReference type="InterPro" id="IPR020568">
    <property type="entry name" value="Ribosomal_Su5_D2-typ_SF"/>
</dbReference>
<dbReference type="Pfam" id="PF20437">
    <property type="entry name" value="LonC_helical"/>
    <property type="match status" value="1"/>
</dbReference>
<dbReference type="InterPro" id="IPR008269">
    <property type="entry name" value="Lon_proteolytic"/>
</dbReference>
<dbReference type="InterPro" id="IPR027417">
    <property type="entry name" value="P-loop_NTPase"/>
</dbReference>
<dbReference type="GO" id="GO:0006508">
    <property type="term" value="P:proteolysis"/>
    <property type="evidence" value="ECO:0007669"/>
    <property type="project" value="UniProtKB-KW"/>
</dbReference>
<keyword evidence="1 2" id="KW-0645">Protease</keyword>
<dbReference type="SUPFAM" id="SSF52540">
    <property type="entry name" value="P-loop containing nucleoside triphosphate hydrolases"/>
    <property type="match status" value="1"/>
</dbReference>
<dbReference type="PANTHER" id="PTHR10046">
    <property type="entry name" value="ATP DEPENDENT LON PROTEASE FAMILY MEMBER"/>
    <property type="match status" value="1"/>
</dbReference>
<keyword evidence="2 5" id="KW-0378">Hydrolase</keyword>
<protein>
    <recommendedName>
        <fullName evidence="2">endopeptidase La</fullName>
        <ecNumber evidence="2">3.4.21.53</ecNumber>
    </recommendedName>
</protein>
<comment type="catalytic activity">
    <reaction evidence="2">
        <text>Hydrolysis of proteins in presence of ATP.</text>
        <dbReference type="EC" id="3.4.21.53"/>
    </reaction>
</comment>
<comment type="similarity">
    <text evidence="2">Belongs to the peptidase S16 family.</text>
</comment>
<sequence>MIDREELSWQLLRRRCDPNQFEFETTEAIADSARPLGQERAVESLRFGVEIHQPNFHLYVMGPPGTGKHSLGLQLVTEQARREPVPDDWCYVFNFQDPSKPKSLRFRAGRARLFANAMQQLVEDLKVAIPSVFESDEYRLRVSEIEQSFQRRREQALQELRSRAESAGLALLQTPAGFIFAPVRGGQVLDPETYNRLPPEERNRIETTIKELQEELVRIIREIPRWRREAQRKIRELNRSFVQAAVTGLVEEVRKNFSDHAEVLDYLADVEKDLLLHTETFRQPREETSPIPGLPLPQWDPLEMFLHRYQVNVLIDHSQSQGAPVVYEDNPTYQNLVGRIEHVPHLGALVTDFTLIRSGALHRANGGYLLLDAWRLLTQPYAWEGLKRVLYSGKIRVESLGHALGWAGTVALEPQPIPVQVKVILIGERFLYYLLHSLDPDFRELFQVISDFEEAIARDPRTEQEYAQLLASMARSEGLLPLDQGGIARMVEESSRMSGDAEKLSIQTGQISTLLQEADYWARSRGSKVIGREDVERAVAARVRRADRVRQRILEETLRGRLLIDTEGSIIGQINGLSVWQLGDYTFGHPTGITARVRFGSGKVVDIEREVALGGPIHSKGVLILTGFLLGRYLPEEPLSLAATLVFEQSYQGVEGDSASAAELFALLSALGGVPIKQAIAVTGSVNQHGIIQPVGGVNEKIEGFFDVCRARGLTGEQGVIIPAANRTQLMLREDVVEAVREGKFHIYAVETVDQGMEILTGIPAGERGSDGRFPPSTINGRVEARLAEFAQRARAFQPERAEVK</sequence>
<dbReference type="RefSeq" id="WP_174581809.1">
    <property type="nucleotide sequence ID" value="NZ_CAJNOB010000001.1"/>
</dbReference>
<dbReference type="InterPro" id="IPR027065">
    <property type="entry name" value="Lon_Prtase"/>
</dbReference>
<dbReference type="InterPro" id="IPR014721">
    <property type="entry name" value="Ribsml_uS5_D2-typ_fold_subgr"/>
</dbReference>
<dbReference type="GO" id="GO:0004252">
    <property type="term" value="F:serine-type endopeptidase activity"/>
    <property type="evidence" value="ECO:0007669"/>
    <property type="project" value="UniProtKB-UniRule"/>
</dbReference>
<proteinExistence type="inferred from homology"/>
<accession>A0A8J2FV50</accession>
<organism evidence="5 6">
    <name type="scientific">Candidatus Methylacidithermus pantelleriae</name>
    <dbReference type="NCBI Taxonomy" id="2744239"/>
    <lineage>
        <taxon>Bacteria</taxon>
        <taxon>Pseudomonadati</taxon>
        <taxon>Verrucomicrobiota</taxon>
        <taxon>Methylacidiphilae</taxon>
        <taxon>Methylacidiphilales</taxon>
        <taxon>Methylacidiphilaceae</taxon>
        <taxon>Candidatus Methylacidithermus</taxon>
    </lineage>
</organism>
<feature type="active site" evidence="2">
    <location>
        <position position="658"/>
    </location>
</feature>
<reference evidence="5" key="1">
    <citation type="submission" date="2021-02" db="EMBL/GenBank/DDBJ databases">
        <authorList>
            <person name="Cremers G."/>
            <person name="Picone N."/>
        </authorList>
    </citation>
    <scope>NUCLEOTIDE SEQUENCE</scope>
    <source>
        <strain evidence="5">PQ17</strain>
    </source>
</reference>
<evidence type="ECO:0000256" key="1">
    <source>
        <dbReference type="ARBA" id="ARBA00022670"/>
    </source>
</evidence>
<evidence type="ECO:0000313" key="6">
    <source>
        <dbReference type="Proteomes" id="UP000663859"/>
    </source>
</evidence>